<dbReference type="EC" id="2.-.-.-" evidence="2"/>
<dbReference type="Proteomes" id="UP001490365">
    <property type="component" value="Unassembled WGS sequence"/>
</dbReference>
<keyword evidence="3" id="KW-1185">Reference proteome</keyword>
<dbReference type="PANTHER" id="PTHR43610:SF1">
    <property type="entry name" value="N-ACETYLTRANSFERASE DOMAIN-CONTAINING PROTEIN"/>
    <property type="match status" value="1"/>
</dbReference>
<dbReference type="Gene3D" id="3.40.630.30">
    <property type="match status" value="1"/>
</dbReference>
<dbReference type="RefSeq" id="WP_351960770.1">
    <property type="nucleotide sequence ID" value="NZ_JBEOZM010000022.1"/>
</dbReference>
<protein>
    <submittedName>
        <fullName evidence="2">GNAT family protein</fullName>
        <ecNumber evidence="2">2.-.-.-</ecNumber>
    </submittedName>
</protein>
<sequence>MSDHLQADFSVKPLLVGERVLLRPFLMDQDAPVLRSLLQDPEVGRLTGSSHGSADREPWGEAAEEKMHAWYGTRHEQADRLDLAVVERATGACVGEAVLNEWDSGNHSCNFRIALVAAGQSRGFGTEAARLIVGYGFEGLGLHRISLGVFAFNPRARRAYEKAGFVVEGIRRDALLYDGAWVDDIVMSILAPEWERHRGHPKAVR</sequence>
<dbReference type="SUPFAM" id="SSF55729">
    <property type="entry name" value="Acyl-CoA N-acyltransferases (Nat)"/>
    <property type="match status" value="1"/>
</dbReference>
<keyword evidence="2" id="KW-0808">Transferase</keyword>
<organism evidence="2 3">
    <name type="scientific">Streptomyces sp. 900105755</name>
    <dbReference type="NCBI Taxonomy" id="3154389"/>
    <lineage>
        <taxon>Bacteria</taxon>
        <taxon>Bacillati</taxon>
        <taxon>Actinomycetota</taxon>
        <taxon>Actinomycetes</taxon>
        <taxon>Kitasatosporales</taxon>
        <taxon>Streptomycetaceae</taxon>
        <taxon>Streptomyces</taxon>
    </lineage>
</organism>
<reference evidence="2 3" key="1">
    <citation type="submission" date="2024-06" db="EMBL/GenBank/DDBJ databases">
        <title>The Natural Products Discovery Center: Release of the First 8490 Sequenced Strains for Exploring Actinobacteria Biosynthetic Diversity.</title>
        <authorList>
            <person name="Kalkreuter E."/>
            <person name="Kautsar S.A."/>
            <person name="Yang D."/>
            <person name="Bader C.D."/>
            <person name="Teijaro C.N."/>
            <person name="Fluegel L."/>
            <person name="Davis C.M."/>
            <person name="Simpson J.R."/>
            <person name="Lauterbach L."/>
            <person name="Steele A.D."/>
            <person name="Gui C."/>
            <person name="Meng S."/>
            <person name="Li G."/>
            <person name="Viehrig K."/>
            <person name="Ye F."/>
            <person name="Su P."/>
            <person name="Kiefer A.F."/>
            <person name="Nichols A."/>
            <person name="Cepeda A.J."/>
            <person name="Yan W."/>
            <person name="Fan B."/>
            <person name="Jiang Y."/>
            <person name="Adhikari A."/>
            <person name="Zheng C.-J."/>
            <person name="Schuster L."/>
            <person name="Cowan T.M."/>
            <person name="Smanski M.J."/>
            <person name="Chevrette M.G."/>
            <person name="De Carvalho L.P.S."/>
            <person name="Shen B."/>
        </authorList>
    </citation>
    <scope>NUCLEOTIDE SEQUENCE [LARGE SCALE GENOMIC DNA]</scope>
    <source>
        <strain evidence="2 3">NPDC001694</strain>
    </source>
</reference>
<dbReference type="InterPro" id="IPR000182">
    <property type="entry name" value="GNAT_dom"/>
</dbReference>
<evidence type="ECO:0000313" key="2">
    <source>
        <dbReference type="EMBL" id="MER6272451.1"/>
    </source>
</evidence>
<comment type="caution">
    <text evidence="2">The sequence shown here is derived from an EMBL/GenBank/DDBJ whole genome shotgun (WGS) entry which is preliminary data.</text>
</comment>
<gene>
    <name evidence="2" type="ORF">ABT211_35015</name>
</gene>
<dbReference type="EMBL" id="JBEOZM010000022">
    <property type="protein sequence ID" value="MER6272451.1"/>
    <property type="molecule type" value="Genomic_DNA"/>
</dbReference>
<dbReference type="PROSITE" id="PS51186">
    <property type="entry name" value="GNAT"/>
    <property type="match status" value="1"/>
</dbReference>
<name>A0ABV1TR03_9ACTN</name>
<feature type="domain" description="N-acetyltransferase" evidence="1">
    <location>
        <begin position="20"/>
        <end position="192"/>
    </location>
</feature>
<dbReference type="InterPro" id="IPR016181">
    <property type="entry name" value="Acyl_CoA_acyltransferase"/>
</dbReference>
<dbReference type="PANTHER" id="PTHR43610">
    <property type="entry name" value="BLL6696 PROTEIN"/>
    <property type="match status" value="1"/>
</dbReference>
<dbReference type="GO" id="GO:0016740">
    <property type="term" value="F:transferase activity"/>
    <property type="evidence" value="ECO:0007669"/>
    <property type="project" value="UniProtKB-KW"/>
</dbReference>
<evidence type="ECO:0000313" key="3">
    <source>
        <dbReference type="Proteomes" id="UP001490365"/>
    </source>
</evidence>
<evidence type="ECO:0000259" key="1">
    <source>
        <dbReference type="PROSITE" id="PS51186"/>
    </source>
</evidence>
<accession>A0ABV1TR03</accession>
<proteinExistence type="predicted"/>
<dbReference type="Pfam" id="PF13302">
    <property type="entry name" value="Acetyltransf_3"/>
    <property type="match status" value="1"/>
</dbReference>